<dbReference type="GO" id="GO:0016020">
    <property type="term" value="C:membrane"/>
    <property type="evidence" value="ECO:0007669"/>
    <property type="project" value="UniProtKB-SubCell"/>
</dbReference>
<dbReference type="AlphaFoldDB" id="A0A937KE36"/>
<dbReference type="PANTHER" id="PTHR37306">
    <property type="entry name" value="COLICIN V PRODUCTION PROTEIN"/>
    <property type="match status" value="1"/>
</dbReference>
<keyword evidence="3 5" id="KW-1133">Transmembrane helix</keyword>
<feature type="transmembrane region" description="Helical" evidence="5">
    <location>
        <begin position="101"/>
        <end position="122"/>
    </location>
</feature>
<keyword evidence="2 5" id="KW-0812">Transmembrane</keyword>
<dbReference type="GO" id="GO:0009403">
    <property type="term" value="P:toxin biosynthetic process"/>
    <property type="evidence" value="ECO:0007669"/>
    <property type="project" value="InterPro"/>
</dbReference>
<feature type="transmembrane region" description="Helical" evidence="5">
    <location>
        <begin position="62"/>
        <end position="81"/>
    </location>
</feature>
<comment type="subcellular location">
    <subcellularLocation>
        <location evidence="1">Membrane</location>
        <topology evidence="1">Multi-pass membrane protein</topology>
    </subcellularLocation>
</comment>
<comment type="caution">
    <text evidence="6">The sequence shown here is derived from an EMBL/GenBank/DDBJ whole genome shotgun (WGS) entry which is preliminary data.</text>
</comment>
<dbReference type="EMBL" id="JAEUGD010000067">
    <property type="protein sequence ID" value="MBL6449731.1"/>
    <property type="molecule type" value="Genomic_DNA"/>
</dbReference>
<organism evidence="6 7">
    <name type="scientific">Fulvivirga marina</name>
    <dbReference type="NCBI Taxonomy" id="2494733"/>
    <lineage>
        <taxon>Bacteria</taxon>
        <taxon>Pseudomonadati</taxon>
        <taxon>Bacteroidota</taxon>
        <taxon>Cytophagia</taxon>
        <taxon>Cytophagales</taxon>
        <taxon>Fulvivirgaceae</taxon>
        <taxon>Fulvivirga</taxon>
    </lineage>
</organism>
<evidence type="ECO:0000313" key="6">
    <source>
        <dbReference type="EMBL" id="MBL6449731.1"/>
    </source>
</evidence>
<sequence>MNTLDIILLVPLAYGAYRGFKKGFLLEVIAILAFVLAVIGGFKLLHLGMNFLDQHFNISGELLPYVAFILIFIVIILLVNLLGKLVKKVVDMTLLGSVDNLAGAILSVLKWAFGISIVLWLSNSFGVEIPHLYTEESWLYPYILPFAPAVVEHFSALVPFAHDLFETIKNMLQGGSTS</sequence>
<feature type="transmembrane region" description="Helical" evidence="5">
    <location>
        <begin position="24"/>
        <end position="42"/>
    </location>
</feature>
<dbReference type="Pfam" id="PF02674">
    <property type="entry name" value="Colicin_V"/>
    <property type="match status" value="1"/>
</dbReference>
<evidence type="ECO:0000256" key="5">
    <source>
        <dbReference type="SAM" id="Phobius"/>
    </source>
</evidence>
<gene>
    <name evidence="6" type="ORF">JMN32_25700</name>
</gene>
<accession>A0A937KE36</accession>
<evidence type="ECO:0000256" key="1">
    <source>
        <dbReference type="ARBA" id="ARBA00004141"/>
    </source>
</evidence>
<protein>
    <submittedName>
        <fullName evidence="6">CvpA family protein</fullName>
    </submittedName>
</protein>
<dbReference type="PANTHER" id="PTHR37306:SF1">
    <property type="entry name" value="COLICIN V PRODUCTION PROTEIN"/>
    <property type="match status" value="1"/>
</dbReference>
<keyword evidence="7" id="KW-1185">Reference proteome</keyword>
<evidence type="ECO:0000313" key="7">
    <source>
        <dbReference type="Proteomes" id="UP000614216"/>
    </source>
</evidence>
<evidence type="ECO:0000256" key="2">
    <source>
        <dbReference type="ARBA" id="ARBA00022692"/>
    </source>
</evidence>
<proteinExistence type="predicted"/>
<reference evidence="6" key="1">
    <citation type="submission" date="2021-01" db="EMBL/GenBank/DDBJ databases">
        <title>Fulvivirga kasyanovii gen. nov., sp nov., a novel member of the phylum Bacteroidetes isolated from seawater in a mussel farm.</title>
        <authorList>
            <person name="Zhao L.-H."/>
            <person name="Wang Z.-J."/>
        </authorList>
    </citation>
    <scope>NUCLEOTIDE SEQUENCE</scope>
    <source>
        <strain evidence="6">29W222</strain>
    </source>
</reference>
<feature type="transmembrane region" description="Helical" evidence="5">
    <location>
        <begin position="142"/>
        <end position="161"/>
    </location>
</feature>
<keyword evidence="4 5" id="KW-0472">Membrane</keyword>
<dbReference type="RefSeq" id="WP_202859275.1">
    <property type="nucleotide sequence ID" value="NZ_JAEUGD010000067.1"/>
</dbReference>
<name>A0A937KE36_9BACT</name>
<evidence type="ECO:0000256" key="3">
    <source>
        <dbReference type="ARBA" id="ARBA00022989"/>
    </source>
</evidence>
<dbReference type="InterPro" id="IPR003825">
    <property type="entry name" value="Colicin-V_CvpA"/>
</dbReference>
<dbReference type="Proteomes" id="UP000614216">
    <property type="component" value="Unassembled WGS sequence"/>
</dbReference>
<evidence type="ECO:0000256" key="4">
    <source>
        <dbReference type="ARBA" id="ARBA00023136"/>
    </source>
</evidence>